<dbReference type="EMBL" id="CM029038">
    <property type="protein sequence ID" value="KAG2648693.1"/>
    <property type="molecule type" value="Genomic_DNA"/>
</dbReference>
<evidence type="ECO:0000313" key="2">
    <source>
        <dbReference type="Proteomes" id="UP000823388"/>
    </source>
</evidence>
<keyword evidence="2" id="KW-1185">Reference proteome</keyword>
<evidence type="ECO:0000313" key="1">
    <source>
        <dbReference type="EMBL" id="KAG2648693.1"/>
    </source>
</evidence>
<proteinExistence type="predicted"/>
<dbReference type="Proteomes" id="UP000823388">
    <property type="component" value="Chromosome 1N"/>
</dbReference>
<organism evidence="1 2">
    <name type="scientific">Panicum virgatum</name>
    <name type="common">Blackwell switchgrass</name>
    <dbReference type="NCBI Taxonomy" id="38727"/>
    <lineage>
        <taxon>Eukaryota</taxon>
        <taxon>Viridiplantae</taxon>
        <taxon>Streptophyta</taxon>
        <taxon>Embryophyta</taxon>
        <taxon>Tracheophyta</taxon>
        <taxon>Spermatophyta</taxon>
        <taxon>Magnoliopsida</taxon>
        <taxon>Liliopsida</taxon>
        <taxon>Poales</taxon>
        <taxon>Poaceae</taxon>
        <taxon>PACMAD clade</taxon>
        <taxon>Panicoideae</taxon>
        <taxon>Panicodae</taxon>
        <taxon>Paniceae</taxon>
        <taxon>Panicinae</taxon>
        <taxon>Panicum</taxon>
        <taxon>Panicum sect. Hiantes</taxon>
    </lineage>
</organism>
<accession>A0A8T0WV48</accession>
<sequence>MPRYVSGSDKAKAKEGLPFVNAKSRGLMAERSAPRVSPRSEHTSWVWDGARPRIRSRKQAPLTLRAGAHHQTRASAFYKARTTFHGFTICCSLPQGSSLLEQEA</sequence>
<comment type="caution">
    <text evidence="1">The sequence shown here is derived from an EMBL/GenBank/DDBJ whole genome shotgun (WGS) entry which is preliminary data.</text>
</comment>
<name>A0A8T0WV48_PANVG</name>
<protein>
    <submittedName>
        <fullName evidence="1">Uncharacterized protein</fullName>
    </submittedName>
</protein>
<dbReference type="AlphaFoldDB" id="A0A8T0WV48"/>
<gene>
    <name evidence="1" type="ORF">PVAP13_1NG060101</name>
</gene>
<reference evidence="1" key="1">
    <citation type="submission" date="2020-05" db="EMBL/GenBank/DDBJ databases">
        <title>WGS assembly of Panicum virgatum.</title>
        <authorList>
            <person name="Lovell J.T."/>
            <person name="Jenkins J."/>
            <person name="Shu S."/>
            <person name="Juenger T.E."/>
            <person name="Schmutz J."/>
        </authorList>
    </citation>
    <scope>NUCLEOTIDE SEQUENCE</scope>
    <source>
        <strain evidence="1">AP13</strain>
    </source>
</reference>